<evidence type="ECO:0000313" key="2">
    <source>
        <dbReference type="EMBL" id="OQS05837.1"/>
    </source>
</evidence>
<keyword evidence="3" id="KW-1185">Reference proteome</keyword>
<dbReference type="InterPro" id="IPR016288">
    <property type="entry name" value="Beta_cellobiohydrolase"/>
</dbReference>
<keyword evidence="2" id="KW-0378">Hydrolase</keyword>
<dbReference type="SUPFAM" id="SSF51989">
    <property type="entry name" value="Glycosyl hydrolases family 6, cellulases"/>
    <property type="match status" value="1"/>
</dbReference>
<protein>
    <submittedName>
        <fullName evidence="2">Glycoside hydrolase</fullName>
    </submittedName>
</protein>
<dbReference type="STRING" id="74557.A0A1W0A6C4"/>
<keyword evidence="1" id="KW-0812">Transmembrane</keyword>
<dbReference type="GO" id="GO:0030245">
    <property type="term" value="P:cellulose catabolic process"/>
    <property type="evidence" value="ECO:0007669"/>
    <property type="project" value="InterPro"/>
</dbReference>
<dbReference type="EMBL" id="JNBS01000411">
    <property type="protein sequence ID" value="OQS05837.1"/>
    <property type="molecule type" value="Genomic_DNA"/>
</dbReference>
<dbReference type="InterPro" id="IPR036434">
    <property type="entry name" value="Beta_cellobiohydrolase_sf"/>
</dbReference>
<dbReference type="Pfam" id="PF01341">
    <property type="entry name" value="Glyco_hydro_6"/>
    <property type="match status" value="1"/>
</dbReference>
<accession>A0A1W0A6C4</accession>
<organism evidence="2 3">
    <name type="scientific">Thraustotheca clavata</name>
    <dbReference type="NCBI Taxonomy" id="74557"/>
    <lineage>
        <taxon>Eukaryota</taxon>
        <taxon>Sar</taxon>
        <taxon>Stramenopiles</taxon>
        <taxon>Oomycota</taxon>
        <taxon>Saprolegniomycetes</taxon>
        <taxon>Saprolegniales</taxon>
        <taxon>Achlyaceae</taxon>
        <taxon>Thraustotheca</taxon>
    </lineage>
</organism>
<comment type="caution">
    <text evidence="2">The sequence shown here is derived from an EMBL/GenBank/DDBJ whole genome shotgun (WGS) entry which is preliminary data.</text>
</comment>
<gene>
    <name evidence="2" type="ORF">THRCLA_02078</name>
</gene>
<dbReference type="PANTHER" id="PTHR34876:SF4">
    <property type="entry name" value="1,4-BETA-D-GLUCAN CELLOBIOHYDROLASE C-RELATED"/>
    <property type="match status" value="1"/>
</dbReference>
<feature type="transmembrane region" description="Helical" evidence="1">
    <location>
        <begin position="331"/>
        <end position="353"/>
    </location>
</feature>
<reference evidence="2 3" key="1">
    <citation type="journal article" date="2014" name="Genome Biol. Evol.">
        <title>The secreted proteins of Achlya hypogyna and Thraustotheca clavata identify the ancestral oomycete secretome and reveal gene acquisitions by horizontal gene transfer.</title>
        <authorList>
            <person name="Misner I."/>
            <person name="Blouin N."/>
            <person name="Leonard G."/>
            <person name="Richards T.A."/>
            <person name="Lane C.E."/>
        </authorList>
    </citation>
    <scope>NUCLEOTIDE SEQUENCE [LARGE SCALE GENOMIC DNA]</scope>
    <source>
        <strain evidence="2 3">ATCC 34112</strain>
    </source>
</reference>
<dbReference type="GO" id="GO:0004553">
    <property type="term" value="F:hydrolase activity, hydrolyzing O-glycosyl compounds"/>
    <property type="evidence" value="ECO:0007669"/>
    <property type="project" value="InterPro"/>
</dbReference>
<dbReference type="AlphaFoldDB" id="A0A1W0A6C4"/>
<sequence length="378" mass="40766">MASLCQEIAPANFADVTSSYPRLKDALATVEDQPLATWYTDRTAYLDVAMQTMNACAAGNGHAGQLPVFVVYGLPGKDCSGTYSNQGTNTDTTDYTNFIQSLATLVGTQPVLYVLEPDAVGLLADSPTSCAWTNKYLDNMIIAMDLLTATNPNARMYLDVGWWTFKNATTMDAMLPIVDKISKAGKMRGIAINTSNYRSNAELLVYCSNFVAARPGFTCVFDTSRNYHGASPSGEWCNANTAGIGYPPTSNTGSPLVDYYLWLKTPGQSDGLCNSGVSADAMRGPKAGDFFEKGFSMMWDNGYFVDKGLGNKLGEYPLPGQAGSSTSVSPVVWAIIAAVIIAAIAFLGVGIYLKKRSDAKKKKFERHLQVERSNMSAM</sequence>
<keyword evidence="1" id="KW-1133">Transmembrane helix</keyword>
<dbReference type="Proteomes" id="UP000243217">
    <property type="component" value="Unassembled WGS sequence"/>
</dbReference>
<proteinExistence type="predicted"/>
<evidence type="ECO:0000313" key="3">
    <source>
        <dbReference type="Proteomes" id="UP000243217"/>
    </source>
</evidence>
<name>A0A1W0A6C4_9STRA</name>
<dbReference type="PRINTS" id="PR00733">
    <property type="entry name" value="GLHYDRLASE6"/>
</dbReference>
<dbReference type="OrthoDB" id="64893at2759"/>
<evidence type="ECO:0000256" key="1">
    <source>
        <dbReference type="SAM" id="Phobius"/>
    </source>
</evidence>
<dbReference type="PANTHER" id="PTHR34876">
    <property type="match status" value="1"/>
</dbReference>
<keyword evidence="1" id="KW-0472">Membrane</keyword>
<dbReference type="Gene3D" id="3.20.20.40">
    <property type="entry name" value="1, 4-beta cellobiohydrolase"/>
    <property type="match status" value="1"/>
</dbReference>